<dbReference type="NCBIfam" id="TIGR00810">
    <property type="entry name" value="secG"/>
    <property type="match status" value="1"/>
</dbReference>
<keyword evidence="6 10" id="KW-0653">Protein transport</keyword>
<protein>
    <recommendedName>
        <fullName evidence="10">Protein-export membrane protein SecG</fullName>
    </recommendedName>
</protein>
<keyword evidence="9 10" id="KW-0472">Membrane</keyword>
<proteinExistence type="inferred from homology"/>
<dbReference type="AlphaFoldDB" id="G8R0P3"/>
<evidence type="ECO:0000313" key="12">
    <source>
        <dbReference type="EMBL" id="AEV33770.1"/>
    </source>
</evidence>
<evidence type="ECO:0000256" key="6">
    <source>
        <dbReference type="ARBA" id="ARBA00022927"/>
    </source>
</evidence>
<comment type="function">
    <text evidence="10">Involved in protein export. Participates in an early event of protein translocation.</text>
</comment>
<evidence type="ECO:0000256" key="5">
    <source>
        <dbReference type="ARBA" id="ARBA00022692"/>
    </source>
</evidence>
<dbReference type="GO" id="GO:0043952">
    <property type="term" value="P:protein transport by the Sec complex"/>
    <property type="evidence" value="ECO:0007669"/>
    <property type="project" value="TreeGrafter"/>
</dbReference>
<dbReference type="GO" id="GO:0015450">
    <property type="term" value="F:protein-transporting ATPase activity"/>
    <property type="evidence" value="ECO:0007669"/>
    <property type="project" value="UniProtKB-UniRule"/>
</dbReference>
<reference evidence="12 13" key="1">
    <citation type="journal article" date="2012" name="Stand. Genomic Sci.">
        <title>Genome sequence of the orange-pigmented seawater bacterium Owenweeksia hongkongensis type strain (UST20020801(T)).</title>
        <authorList>
            <person name="Riedel T."/>
            <person name="Held B."/>
            <person name="Nolan M."/>
            <person name="Lucas S."/>
            <person name="Lapidus A."/>
            <person name="Tice H."/>
            <person name="Del Rio T.G."/>
            <person name="Cheng J.F."/>
            <person name="Han C."/>
            <person name="Tapia R."/>
            <person name="Goodwin L.A."/>
            <person name="Pitluck S."/>
            <person name="Liolios K."/>
            <person name="Mavromatis K."/>
            <person name="Pagani I."/>
            <person name="Ivanova N."/>
            <person name="Mikhailova N."/>
            <person name="Pati A."/>
            <person name="Chen A."/>
            <person name="Palaniappan K."/>
            <person name="Rohde M."/>
            <person name="Tindall B.J."/>
            <person name="Detter J.C."/>
            <person name="Goker M."/>
            <person name="Woyke T."/>
            <person name="Bristow J."/>
            <person name="Eisen J.A."/>
            <person name="Markowitz V."/>
            <person name="Hugenholtz P."/>
            <person name="Klenk H.P."/>
            <person name="Kyrpides N.C."/>
        </authorList>
    </citation>
    <scope>NUCLEOTIDE SEQUENCE</scope>
    <source>
        <strain evidence="13">DSM 17368 / JCM 12287 / NRRL B-23963</strain>
    </source>
</reference>
<dbReference type="Pfam" id="PF03840">
    <property type="entry name" value="SecG"/>
    <property type="match status" value="1"/>
</dbReference>
<feature type="transmembrane region" description="Helical" evidence="10">
    <location>
        <begin position="55"/>
        <end position="74"/>
    </location>
</feature>
<evidence type="ECO:0000256" key="9">
    <source>
        <dbReference type="ARBA" id="ARBA00023136"/>
    </source>
</evidence>
<comment type="caution">
    <text evidence="10">Lacks conserved residue(s) required for the propagation of feature annotation.</text>
</comment>
<feature type="region of interest" description="Disordered" evidence="11">
    <location>
        <begin position="80"/>
        <end position="119"/>
    </location>
</feature>
<evidence type="ECO:0000256" key="10">
    <source>
        <dbReference type="RuleBase" id="RU365087"/>
    </source>
</evidence>
<evidence type="ECO:0000256" key="11">
    <source>
        <dbReference type="SAM" id="MobiDB-lite"/>
    </source>
</evidence>
<evidence type="ECO:0000256" key="3">
    <source>
        <dbReference type="ARBA" id="ARBA00022448"/>
    </source>
</evidence>
<sequence length="119" mass="12421">MTALLTSLIIIACILLIIIILIQNPKGGGLSSSFGGGGTQLFGGVKKTTDFLDRGTWVLSIILVGLVLFMNVMISPRSGEGITGPESEITEELNSMPQAPVSTPAPAGDLPEPVQEDEN</sequence>
<evidence type="ECO:0000256" key="8">
    <source>
        <dbReference type="ARBA" id="ARBA00023010"/>
    </source>
</evidence>
<dbReference type="PATRIC" id="fig|926562.3.peg.2826"/>
<evidence type="ECO:0000256" key="1">
    <source>
        <dbReference type="ARBA" id="ARBA00004651"/>
    </source>
</evidence>
<evidence type="ECO:0000256" key="4">
    <source>
        <dbReference type="ARBA" id="ARBA00022475"/>
    </source>
</evidence>
<dbReference type="PANTHER" id="PTHR34182:SF1">
    <property type="entry name" value="PROTEIN-EXPORT MEMBRANE PROTEIN SECG"/>
    <property type="match status" value="1"/>
</dbReference>
<gene>
    <name evidence="12" type="ordered locus">Oweho_2810</name>
</gene>
<dbReference type="PANTHER" id="PTHR34182">
    <property type="entry name" value="PROTEIN-EXPORT MEMBRANE PROTEIN SECG"/>
    <property type="match status" value="1"/>
</dbReference>
<dbReference type="KEGG" id="oho:Oweho_2810"/>
<evidence type="ECO:0000313" key="13">
    <source>
        <dbReference type="Proteomes" id="UP000005631"/>
    </source>
</evidence>
<dbReference type="OrthoDB" id="1122493at2"/>
<organism evidence="12 13">
    <name type="scientific">Owenweeksia hongkongensis (strain DSM 17368 / CIP 108786 / JCM 12287 / NRRL B-23963 / UST20020801)</name>
    <dbReference type="NCBI Taxonomy" id="926562"/>
    <lineage>
        <taxon>Bacteria</taxon>
        <taxon>Pseudomonadati</taxon>
        <taxon>Bacteroidota</taxon>
        <taxon>Flavobacteriia</taxon>
        <taxon>Flavobacteriales</taxon>
        <taxon>Owenweeksiaceae</taxon>
        <taxon>Owenweeksia</taxon>
    </lineage>
</organism>
<accession>G8R0P3</accession>
<dbReference type="RefSeq" id="WP_014203119.1">
    <property type="nucleotide sequence ID" value="NC_016599.1"/>
</dbReference>
<dbReference type="GO" id="GO:0065002">
    <property type="term" value="P:intracellular protein transmembrane transport"/>
    <property type="evidence" value="ECO:0007669"/>
    <property type="project" value="TreeGrafter"/>
</dbReference>
<keyword evidence="4 10" id="KW-1003">Cell membrane</keyword>
<dbReference type="HOGENOM" id="CLU_094156_1_1_10"/>
<keyword evidence="13" id="KW-1185">Reference proteome</keyword>
<keyword evidence="5 10" id="KW-0812">Transmembrane</keyword>
<keyword evidence="3 10" id="KW-0813">Transport</keyword>
<dbReference type="InterPro" id="IPR004692">
    <property type="entry name" value="SecG"/>
</dbReference>
<dbReference type="PRINTS" id="PR01651">
    <property type="entry name" value="SECGEXPORT"/>
</dbReference>
<dbReference type="eggNOG" id="COG1314">
    <property type="taxonomic scope" value="Bacteria"/>
</dbReference>
<comment type="subcellular location">
    <subcellularLocation>
        <location evidence="1 10">Cell membrane</location>
        <topology evidence="1 10">Multi-pass membrane protein</topology>
    </subcellularLocation>
</comment>
<keyword evidence="8 10" id="KW-0811">Translocation</keyword>
<dbReference type="STRING" id="926562.Oweho_2810"/>
<keyword evidence="7 10" id="KW-1133">Transmembrane helix</keyword>
<dbReference type="Proteomes" id="UP000005631">
    <property type="component" value="Chromosome"/>
</dbReference>
<evidence type="ECO:0000256" key="2">
    <source>
        <dbReference type="ARBA" id="ARBA00008445"/>
    </source>
</evidence>
<evidence type="ECO:0000256" key="7">
    <source>
        <dbReference type="ARBA" id="ARBA00022989"/>
    </source>
</evidence>
<dbReference type="GO" id="GO:0009306">
    <property type="term" value="P:protein secretion"/>
    <property type="evidence" value="ECO:0007669"/>
    <property type="project" value="UniProtKB-UniRule"/>
</dbReference>
<dbReference type="GO" id="GO:0005886">
    <property type="term" value="C:plasma membrane"/>
    <property type="evidence" value="ECO:0007669"/>
    <property type="project" value="UniProtKB-SubCell"/>
</dbReference>
<dbReference type="EMBL" id="CP003156">
    <property type="protein sequence ID" value="AEV33770.1"/>
    <property type="molecule type" value="Genomic_DNA"/>
</dbReference>
<comment type="similarity">
    <text evidence="2 10">Belongs to the SecG family.</text>
</comment>
<feature type="compositionally biased region" description="Polar residues" evidence="11">
    <location>
        <begin position="92"/>
        <end position="101"/>
    </location>
</feature>
<name>G8R0P3_OWEHD</name>